<proteinExistence type="predicted"/>
<dbReference type="Proteomes" id="UP000006038">
    <property type="component" value="Chromosome 5"/>
</dbReference>
<reference evidence="1" key="2">
    <citation type="submission" date="2013-04" db="UniProtKB">
        <authorList>
            <consortium name="EnsemblPlants"/>
        </authorList>
    </citation>
    <scope>IDENTIFICATION</scope>
</reference>
<sequence>MEANGSKPGGEVPSLLADVEVSNLAGFDVMAPTTAPQPSPRPLLHTNTAARPRVSHPGLLCSALLCCHGDRRWGCC</sequence>
<evidence type="ECO:0000313" key="2">
    <source>
        <dbReference type="Proteomes" id="UP000006038"/>
    </source>
</evidence>
<reference evidence="1" key="1">
    <citation type="journal article" date="2013" name="Nat. Commun.">
        <title>Whole-genome sequencing of Oryza brachyantha reveals mechanisms underlying Oryza genome evolution.</title>
        <authorList>
            <person name="Chen J."/>
            <person name="Huang Q."/>
            <person name="Gao D."/>
            <person name="Wang J."/>
            <person name="Lang Y."/>
            <person name="Liu T."/>
            <person name="Li B."/>
            <person name="Bai Z."/>
            <person name="Luis Goicoechea J."/>
            <person name="Liang C."/>
            <person name="Chen C."/>
            <person name="Zhang W."/>
            <person name="Sun S."/>
            <person name="Liao Y."/>
            <person name="Zhang X."/>
            <person name="Yang L."/>
            <person name="Song C."/>
            <person name="Wang M."/>
            <person name="Shi J."/>
            <person name="Liu G."/>
            <person name="Liu J."/>
            <person name="Zhou H."/>
            <person name="Zhou W."/>
            <person name="Yu Q."/>
            <person name="An N."/>
            <person name="Chen Y."/>
            <person name="Cai Q."/>
            <person name="Wang B."/>
            <person name="Liu B."/>
            <person name="Min J."/>
            <person name="Huang Y."/>
            <person name="Wu H."/>
            <person name="Li Z."/>
            <person name="Zhang Y."/>
            <person name="Yin Y."/>
            <person name="Song W."/>
            <person name="Jiang J."/>
            <person name="Jackson S.A."/>
            <person name="Wing R.A."/>
            <person name="Wang J."/>
            <person name="Chen M."/>
        </authorList>
    </citation>
    <scope>NUCLEOTIDE SEQUENCE [LARGE SCALE GENOMIC DNA]</scope>
    <source>
        <strain evidence="1">cv. IRGC 101232</strain>
    </source>
</reference>
<protein>
    <submittedName>
        <fullName evidence="1">Uncharacterized protein</fullName>
    </submittedName>
</protein>
<name>J3M509_ORYBR</name>
<dbReference type="EnsemblPlants" id="OB05G16830.1">
    <property type="protein sequence ID" value="OB05G16830.1"/>
    <property type="gene ID" value="OB05G16830"/>
</dbReference>
<keyword evidence="2" id="KW-1185">Reference proteome</keyword>
<dbReference type="AlphaFoldDB" id="J3M509"/>
<evidence type="ECO:0000313" key="1">
    <source>
        <dbReference type="EnsemblPlants" id="OB05G16830.1"/>
    </source>
</evidence>
<dbReference type="Gramene" id="OB05G16830.1">
    <property type="protein sequence ID" value="OB05G16830.1"/>
    <property type="gene ID" value="OB05G16830"/>
</dbReference>
<dbReference type="HOGENOM" id="CLU_199317_0_0_1"/>
<accession>J3M509</accession>
<organism evidence="1">
    <name type="scientific">Oryza brachyantha</name>
    <name type="common">malo sina</name>
    <dbReference type="NCBI Taxonomy" id="4533"/>
    <lineage>
        <taxon>Eukaryota</taxon>
        <taxon>Viridiplantae</taxon>
        <taxon>Streptophyta</taxon>
        <taxon>Embryophyta</taxon>
        <taxon>Tracheophyta</taxon>
        <taxon>Spermatophyta</taxon>
        <taxon>Magnoliopsida</taxon>
        <taxon>Liliopsida</taxon>
        <taxon>Poales</taxon>
        <taxon>Poaceae</taxon>
        <taxon>BOP clade</taxon>
        <taxon>Oryzoideae</taxon>
        <taxon>Oryzeae</taxon>
        <taxon>Oryzinae</taxon>
        <taxon>Oryza</taxon>
    </lineage>
</organism>